<evidence type="ECO:0000313" key="1">
    <source>
        <dbReference type="EMBL" id="PKA70898.1"/>
    </source>
</evidence>
<reference evidence="1 2" key="1">
    <citation type="submission" date="2017-11" db="EMBL/GenBank/DDBJ databases">
        <title>Genome sequencing of a diverse group of Pseudomonas species.</title>
        <authorList>
            <person name="Loper J."/>
        </authorList>
    </citation>
    <scope>NUCLEOTIDE SEQUENCE [LARGE SCALE GENOMIC DNA]</scope>
    <source>
        <strain evidence="1 2">LMG 25716</strain>
    </source>
</reference>
<evidence type="ECO:0008006" key="3">
    <source>
        <dbReference type="Google" id="ProtNLM"/>
    </source>
</evidence>
<evidence type="ECO:0000313" key="2">
    <source>
        <dbReference type="Proteomes" id="UP000232455"/>
    </source>
</evidence>
<protein>
    <recommendedName>
        <fullName evidence="3">Sporulation domain-containing protein</fullName>
    </recommendedName>
</protein>
<dbReference type="Proteomes" id="UP000232455">
    <property type="component" value="Unassembled WGS sequence"/>
</dbReference>
<comment type="caution">
    <text evidence="1">The sequence shown here is derived from an EMBL/GenBank/DDBJ whole genome shotgun (WGS) entry which is preliminary data.</text>
</comment>
<dbReference type="RefSeq" id="WP_100847068.1">
    <property type="nucleotide sequence ID" value="NZ_PHHE01000001.1"/>
</dbReference>
<proteinExistence type="predicted"/>
<dbReference type="EMBL" id="PHHE01000001">
    <property type="protein sequence ID" value="PKA70898.1"/>
    <property type="molecule type" value="Genomic_DNA"/>
</dbReference>
<gene>
    <name evidence="1" type="ORF">ATI02_3838</name>
</gene>
<keyword evidence="2" id="KW-1185">Reference proteome</keyword>
<sequence>MRWLFLLLLVLNVFYYVWHQQEAPLRAKDVTPLSLYKGSQQDIRLLSEGEGVTKERLGSQRTESQCLYLGGFARQEMAIALNQRLTEMDVKARSSPNDVPLPGFWLRIAPESQHLLSDLQLQNLSNEFNELKHKIMQCEGVAPVQ</sequence>
<organism evidence="1 2">
    <name type="scientific">Pseudomonas baetica</name>
    <dbReference type="NCBI Taxonomy" id="674054"/>
    <lineage>
        <taxon>Bacteria</taxon>
        <taxon>Pseudomonadati</taxon>
        <taxon>Pseudomonadota</taxon>
        <taxon>Gammaproteobacteria</taxon>
        <taxon>Pseudomonadales</taxon>
        <taxon>Pseudomonadaceae</taxon>
        <taxon>Pseudomonas</taxon>
    </lineage>
</organism>
<accession>A0ABX4Q2A8</accession>
<name>A0ABX4Q2A8_9PSED</name>